<comment type="caution">
    <text evidence="4">The sequence shown here is derived from an EMBL/GenBank/DDBJ whole genome shotgun (WGS) entry which is preliminary data.</text>
</comment>
<evidence type="ECO:0000256" key="1">
    <source>
        <dbReference type="ARBA" id="ARBA00009447"/>
    </source>
</evidence>
<dbReference type="GO" id="GO:0000149">
    <property type="term" value="F:SNARE binding"/>
    <property type="evidence" value="ECO:0007669"/>
    <property type="project" value="TreeGrafter"/>
</dbReference>
<dbReference type="GO" id="GO:0000145">
    <property type="term" value="C:exocyst"/>
    <property type="evidence" value="ECO:0007669"/>
    <property type="project" value="InterPro"/>
</dbReference>
<proteinExistence type="inferred from homology"/>
<dbReference type="Gene3D" id="1.10.357.70">
    <property type="entry name" value="Exocyst complex component Sec6, C-terminal domain"/>
    <property type="match status" value="1"/>
</dbReference>
<gene>
    <name evidence="4" type="ORF">EJ04DRAFT_441759</name>
</gene>
<evidence type="ECO:0000313" key="5">
    <source>
        <dbReference type="Proteomes" id="UP000799444"/>
    </source>
</evidence>
<evidence type="ECO:0000313" key="4">
    <source>
        <dbReference type="EMBL" id="KAF2732037.1"/>
    </source>
</evidence>
<keyword evidence="3" id="KW-0268">Exocytosis</keyword>
<accession>A0A9P4QVT5</accession>
<dbReference type="PANTHER" id="PTHR21292:SF1">
    <property type="entry name" value="EXOCYST COMPLEX COMPONENT 3"/>
    <property type="match status" value="1"/>
</dbReference>
<dbReference type="Proteomes" id="UP000799444">
    <property type="component" value="Unassembled WGS sequence"/>
</dbReference>
<comment type="similarity">
    <text evidence="1">Belongs to the SEC6 family.</text>
</comment>
<dbReference type="AlphaFoldDB" id="A0A9P4QVT5"/>
<keyword evidence="5" id="KW-1185">Reference proteome</keyword>
<dbReference type="PANTHER" id="PTHR21292">
    <property type="entry name" value="EXOCYST COMPLEX COMPONENT SEC6-RELATED"/>
    <property type="match status" value="1"/>
</dbReference>
<dbReference type="FunFam" id="1.10.357.70:FF:000005">
    <property type="entry name" value="Exocyst complex component Sec6"/>
    <property type="match status" value="1"/>
</dbReference>
<dbReference type="GO" id="GO:0051601">
    <property type="term" value="P:exocyst localization"/>
    <property type="evidence" value="ECO:0007669"/>
    <property type="project" value="TreeGrafter"/>
</dbReference>
<reference evidence="4" key="1">
    <citation type="journal article" date="2020" name="Stud. Mycol.">
        <title>101 Dothideomycetes genomes: a test case for predicting lifestyles and emergence of pathogens.</title>
        <authorList>
            <person name="Haridas S."/>
            <person name="Albert R."/>
            <person name="Binder M."/>
            <person name="Bloem J."/>
            <person name="Labutti K."/>
            <person name="Salamov A."/>
            <person name="Andreopoulos B."/>
            <person name="Baker S."/>
            <person name="Barry K."/>
            <person name="Bills G."/>
            <person name="Bluhm B."/>
            <person name="Cannon C."/>
            <person name="Castanera R."/>
            <person name="Culley D."/>
            <person name="Daum C."/>
            <person name="Ezra D."/>
            <person name="Gonzalez J."/>
            <person name="Henrissat B."/>
            <person name="Kuo A."/>
            <person name="Liang C."/>
            <person name="Lipzen A."/>
            <person name="Lutzoni F."/>
            <person name="Magnuson J."/>
            <person name="Mondo S."/>
            <person name="Nolan M."/>
            <person name="Ohm R."/>
            <person name="Pangilinan J."/>
            <person name="Park H.-J."/>
            <person name="Ramirez L."/>
            <person name="Alfaro M."/>
            <person name="Sun H."/>
            <person name="Tritt A."/>
            <person name="Yoshinaga Y."/>
            <person name="Zwiers L.-H."/>
            <person name="Turgeon B."/>
            <person name="Goodwin S."/>
            <person name="Spatafora J."/>
            <person name="Crous P."/>
            <person name="Grigoriev I."/>
        </authorList>
    </citation>
    <scope>NUCLEOTIDE SEQUENCE</scope>
    <source>
        <strain evidence="4">CBS 125425</strain>
    </source>
</reference>
<dbReference type="EMBL" id="ML996184">
    <property type="protein sequence ID" value="KAF2732037.1"/>
    <property type="molecule type" value="Genomic_DNA"/>
</dbReference>
<dbReference type="GO" id="GO:0006887">
    <property type="term" value="P:exocytosis"/>
    <property type="evidence" value="ECO:0007669"/>
    <property type="project" value="UniProtKB-KW"/>
</dbReference>
<dbReference type="InterPro" id="IPR042532">
    <property type="entry name" value="EXOC3/Sec6_C"/>
</dbReference>
<evidence type="ECO:0000256" key="2">
    <source>
        <dbReference type="ARBA" id="ARBA00022448"/>
    </source>
</evidence>
<dbReference type="OrthoDB" id="190098at2759"/>
<evidence type="ECO:0000256" key="3">
    <source>
        <dbReference type="ARBA" id="ARBA00022483"/>
    </source>
</evidence>
<sequence length="762" mass="87713">MNDVESATVKLAELLRHPDDLDKIPALKAEFTRKKGAVDGQLRQGLKEQLEVTQAGMTSIQDGQRTVNMIKDEMMKIDKLCAEAQNMIQDFPHINVVAQTHRNFEAVEKMKKDIDSFPERLEQLEYLLSQDDEDPANQPHLLQIHYDLTELRNIRDSAMDQIRSSEDMSTELIDNLSLESGYTVQDYFGRLDEVIDWFDKHVGEACINLIELVQAGNDGMVVRLALVIEEEEKQDNRAKALQDAQREYKNLASRLKAIASGPKELRGYKEKFLQSIEFVCKARIDEANEAFQDDPGRLEKSVKWYFNNLNTVKLGMQTLMPKKWKIFKTYCGIYHLQMHNWLVERMDDQESTNPQHLLAIINWVDKYHAKMQKLGVPEEDLSPHLIDNRNAELVREYRQVIIKSVDDWMERIEASDRKNLLNRDESALDEDENGWFRTKTLGDMWTMLAQQISVAADSQRNDVSEGVIEAMFRALAARQRMWEALFETEASKYASATATQDGLQSLQDFLVAVANDQINCIDDVDPDNDGRLSFLASFEKDISPIVSPEYAANNVAAQVESLRNGYLDFSFNCIKIFVSLIFTVDFRSIFQEFFTSTWYSQPRMPAIFTTFSDYLGDYERVLHPSLRDIFVEELAEELLAHYLSAVRNKGAKFRRSDPFAEKIKDDVLAAFDFFKQFASFPDIKAKWRVIESFVNLLSAEKAAVPGVYEQLKLQYWDVQIGWVEAVLRSRDDFDRSMLNAVKAKAAEVSVERGAETIMNRVK</sequence>
<dbReference type="Pfam" id="PF06046">
    <property type="entry name" value="Sec6"/>
    <property type="match status" value="1"/>
</dbReference>
<keyword evidence="2" id="KW-0813">Transport</keyword>
<dbReference type="Gene3D" id="1.10.357.50">
    <property type="match status" value="1"/>
</dbReference>
<name>A0A9P4QVT5_9PLEO</name>
<dbReference type="InterPro" id="IPR010326">
    <property type="entry name" value="EXOC3/Sec6"/>
</dbReference>
<protein>
    <submittedName>
        <fullName evidence="4">Exocyst complex component Sec6</fullName>
    </submittedName>
</protein>
<organism evidence="4 5">
    <name type="scientific">Polyplosphaeria fusca</name>
    <dbReference type="NCBI Taxonomy" id="682080"/>
    <lineage>
        <taxon>Eukaryota</taxon>
        <taxon>Fungi</taxon>
        <taxon>Dikarya</taxon>
        <taxon>Ascomycota</taxon>
        <taxon>Pezizomycotina</taxon>
        <taxon>Dothideomycetes</taxon>
        <taxon>Pleosporomycetidae</taxon>
        <taxon>Pleosporales</taxon>
        <taxon>Tetraplosphaeriaceae</taxon>
        <taxon>Polyplosphaeria</taxon>
    </lineage>
</organism>
<dbReference type="FunFam" id="1.10.357.50:FF:000006">
    <property type="entry name" value="Exocyst complex component sec6"/>
    <property type="match status" value="1"/>
</dbReference>